<dbReference type="PROSITE" id="PS50006">
    <property type="entry name" value="FHA_DOMAIN"/>
    <property type="match status" value="1"/>
</dbReference>
<feature type="region of interest" description="Disordered" evidence="4">
    <location>
        <begin position="319"/>
        <end position="363"/>
    </location>
</feature>
<dbReference type="InterPro" id="IPR008984">
    <property type="entry name" value="SMAD_FHA_dom_sf"/>
</dbReference>
<keyword evidence="1" id="KW-0479">Metal-binding</keyword>
<evidence type="ECO:0000313" key="8">
    <source>
        <dbReference type="Proteomes" id="UP001530293"/>
    </source>
</evidence>
<evidence type="ECO:0000259" key="5">
    <source>
        <dbReference type="PROSITE" id="PS50006"/>
    </source>
</evidence>
<keyword evidence="2" id="KW-0863">Zinc-finger</keyword>
<comment type="caution">
    <text evidence="7">The sequence shown here is derived from an EMBL/GenBank/DDBJ whole genome shotgun (WGS) entry which is preliminary data.</text>
</comment>
<evidence type="ECO:0000256" key="3">
    <source>
        <dbReference type="ARBA" id="ARBA00022833"/>
    </source>
</evidence>
<dbReference type="SUPFAM" id="SSF57850">
    <property type="entry name" value="RING/U-box"/>
    <property type="match status" value="1"/>
</dbReference>
<sequence length="817" mass="88070">MHPRSPLNDNAAASANTNRGTATAGSSGPRVPSVSRNTATTAISGSSSTAALLPSPTAFYHRHTHHHHHHNAINAAAATSTTTPTSLTSVPQLCPPPSSLSSSSAVAVGAMATSPSNQQQQCTCLNLASDINSRLDTQVEVRVYPCNNNNNNSSANNNTPNNKKKFTQFHVKPEGVIIQGSTNRNNHHRNPNSSGSTIGPGGGNYGMGPDLGHEYALHIGRKLQRYELSDTRACQLLVTTHHKSFWVVPAPEAFSRHSGTCRLLGDRKHPPAQHVLQVGDFLRVGSVGVVVIETHDGRENRVLSEEKIAKIMRDTTSGGGVFSDLAETEGENSDDSSRGEQGSASSRRNNNPNKPSHPSSVHRDAPTCYMCFDEEDTPANPMITPCKCLGDTRYVHVDCLRKWHTAEADNQVCFLSSVDATCSVCKTTFRSDFKLKDGRFVKLFKSSLEPPYLSLLVATKHEMAQRLFNTRFQLSFSTLLKPDGKNGTRPLLLGRSSGSDMVLDYRTVSARHATIRYKNGEFVFVDAGSSNGSYLYLRKPVELVSNQPVQFRLGRSMISMKVVNKWNRRFLRAVSRRAVGFGGGNAIGNGGGGGSGGGAAGGGAGFGDVDNRSVGSNEDDVRITSADGEVTRTKPRRTREYIMGNLPPIGTLSQASPQHLDLLFALAYPCKQVNVMDKQLAVRGGGGSQRGSTNAVVGAPPSAQVLDPLGMSREQEDAMPELDGLNLNDDDDEEEEDVVVESNNEDEEKPTEAEVGQDEVHPLDVTQIQQSKQQRRPQEPRPVFDSPGSYNSGIGDVDVTEEEEVVVVAVPADQTTT</sequence>
<dbReference type="InterPro" id="IPR011016">
    <property type="entry name" value="Znf_RING-CH"/>
</dbReference>
<organism evidence="7 8">
    <name type="scientific">Discostella pseudostelligera</name>
    <dbReference type="NCBI Taxonomy" id="259834"/>
    <lineage>
        <taxon>Eukaryota</taxon>
        <taxon>Sar</taxon>
        <taxon>Stramenopiles</taxon>
        <taxon>Ochrophyta</taxon>
        <taxon>Bacillariophyta</taxon>
        <taxon>Coscinodiscophyceae</taxon>
        <taxon>Thalassiosirophycidae</taxon>
        <taxon>Stephanodiscales</taxon>
        <taxon>Stephanodiscaceae</taxon>
        <taxon>Discostella</taxon>
    </lineage>
</organism>
<reference evidence="7 8" key="1">
    <citation type="submission" date="2024-10" db="EMBL/GenBank/DDBJ databases">
        <title>Updated reference genomes for cyclostephanoid diatoms.</title>
        <authorList>
            <person name="Roberts W.R."/>
            <person name="Alverson A.J."/>
        </authorList>
    </citation>
    <scope>NUCLEOTIDE SEQUENCE [LARGE SCALE GENOMIC DNA]</scope>
    <source>
        <strain evidence="7 8">AJA232-27</strain>
    </source>
</reference>
<dbReference type="Pfam" id="PF12906">
    <property type="entry name" value="RINGv"/>
    <property type="match status" value="1"/>
</dbReference>
<feature type="region of interest" description="Disordered" evidence="4">
    <location>
        <begin position="682"/>
        <end position="707"/>
    </location>
</feature>
<gene>
    <name evidence="7" type="ORF">ACHAWU_007386</name>
</gene>
<dbReference type="CDD" id="cd16495">
    <property type="entry name" value="RING_CH-C4HC3_MARCH"/>
    <property type="match status" value="1"/>
</dbReference>
<dbReference type="PANTHER" id="PTHR46210">
    <property type="entry name" value="FHA DOMAIN-CONTAINING PROTEIN"/>
    <property type="match status" value="1"/>
</dbReference>
<dbReference type="Pfam" id="PF00498">
    <property type="entry name" value="FHA"/>
    <property type="match status" value="1"/>
</dbReference>
<dbReference type="InterPro" id="IPR000253">
    <property type="entry name" value="FHA_dom"/>
</dbReference>
<dbReference type="SMART" id="SM00744">
    <property type="entry name" value="RINGv"/>
    <property type="match status" value="1"/>
</dbReference>
<evidence type="ECO:0000256" key="1">
    <source>
        <dbReference type="ARBA" id="ARBA00022723"/>
    </source>
</evidence>
<protein>
    <submittedName>
        <fullName evidence="7">Uncharacterized protein</fullName>
    </submittedName>
</protein>
<dbReference type="InterPro" id="IPR013083">
    <property type="entry name" value="Znf_RING/FYVE/PHD"/>
</dbReference>
<dbReference type="SUPFAM" id="SSF49879">
    <property type="entry name" value="SMAD/FHA domain"/>
    <property type="match status" value="1"/>
</dbReference>
<dbReference type="Gene3D" id="3.30.40.10">
    <property type="entry name" value="Zinc/RING finger domain, C3HC4 (zinc finger)"/>
    <property type="match status" value="1"/>
</dbReference>
<keyword evidence="3" id="KW-0862">Zinc</keyword>
<evidence type="ECO:0000256" key="4">
    <source>
        <dbReference type="SAM" id="MobiDB-lite"/>
    </source>
</evidence>
<feature type="domain" description="RING-CH-type" evidence="6">
    <location>
        <begin position="360"/>
        <end position="432"/>
    </location>
</feature>
<dbReference type="Gene3D" id="2.60.200.20">
    <property type="match status" value="1"/>
</dbReference>
<evidence type="ECO:0000259" key="6">
    <source>
        <dbReference type="PROSITE" id="PS51292"/>
    </source>
</evidence>
<accession>A0ABD3MCU5</accession>
<feature type="domain" description="FHA" evidence="5">
    <location>
        <begin position="491"/>
        <end position="540"/>
    </location>
</feature>
<feature type="compositionally biased region" description="Low complexity" evidence="4">
    <location>
        <begin position="79"/>
        <end position="88"/>
    </location>
</feature>
<dbReference type="CDD" id="cd00060">
    <property type="entry name" value="FHA"/>
    <property type="match status" value="1"/>
</dbReference>
<dbReference type="EMBL" id="JALLBG020000150">
    <property type="protein sequence ID" value="KAL3761427.1"/>
    <property type="molecule type" value="Genomic_DNA"/>
</dbReference>
<name>A0ABD3MCU5_9STRA</name>
<dbReference type="Proteomes" id="UP001530293">
    <property type="component" value="Unassembled WGS sequence"/>
</dbReference>
<dbReference type="AlphaFoldDB" id="A0ABD3MCU5"/>
<evidence type="ECO:0000256" key="2">
    <source>
        <dbReference type="ARBA" id="ARBA00022771"/>
    </source>
</evidence>
<feature type="region of interest" description="Disordered" evidence="4">
    <location>
        <begin position="722"/>
        <end position="802"/>
    </location>
</feature>
<feature type="region of interest" description="Disordered" evidence="4">
    <location>
        <begin position="180"/>
        <end position="206"/>
    </location>
</feature>
<dbReference type="GO" id="GO:0008270">
    <property type="term" value="F:zinc ion binding"/>
    <property type="evidence" value="ECO:0007669"/>
    <property type="project" value="UniProtKB-KW"/>
</dbReference>
<feature type="region of interest" description="Disordered" evidence="4">
    <location>
        <begin position="79"/>
        <end position="103"/>
    </location>
</feature>
<dbReference type="SMART" id="SM00240">
    <property type="entry name" value="FHA"/>
    <property type="match status" value="1"/>
</dbReference>
<feature type="compositionally biased region" description="Polar residues" evidence="4">
    <location>
        <begin position="7"/>
        <end position="26"/>
    </location>
</feature>
<dbReference type="PROSITE" id="PS51292">
    <property type="entry name" value="ZF_RING_CH"/>
    <property type="match status" value="1"/>
</dbReference>
<feature type="compositionally biased region" description="Acidic residues" evidence="4">
    <location>
        <begin position="728"/>
        <end position="749"/>
    </location>
</feature>
<feature type="compositionally biased region" description="Low complexity" evidence="4">
    <location>
        <begin position="343"/>
        <end position="359"/>
    </location>
</feature>
<dbReference type="PANTHER" id="PTHR46210:SF1">
    <property type="entry name" value="FHA DOMAIN-CONTAINING PROTEIN"/>
    <property type="match status" value="1"/>
</dbReference>
<proteinExistence type="predicted"/>
<evidence type="ECO:0000313" key="7">
    <source>
        <dbReference type="EMBL" id="KAL3761427.1"/>
    </source>
</evidence>
<feature type="region of interest" description="Disordered" evidence="4">
    <location>
        <begin position="1"/>
        <end position="37"/>
    </location>
</feature>
<keyword evidence="8" id="KW-1185">Reference proteome</keyword>